<dbReference type="Pfam" id="PF00155">
    <property type="entry name" value="Aminotran_1_2"/>
    <property type="match status" value="1"/>
</dbReference>
<evidence type="ECO:0000259" key="2">
    <source>
        <dbReference type="Pfam" id="PF00155"/>
    </source>
</evidence>
<dbReference type="AlphaFoldDB" id="A0A8H3IBR6"/>
<reference evidence="3" key="1">
    <citation type="submission" date="2021-03" db="EMBL/GenBank/DDBJ databases">
        <authorList>
            <person name="Tagirdzhanova G."/>
        </authorList>
    </citation>
    <scope>NUCLEOTIDE SEQUENCE</scope>
</reference>
<dbReference type="Proteomes" id="UP000664534">
    <property type="component" value="Unassembled WGS sequence"/>
</dbReference>
<protein>
    <recommendedName>
        <fullName evidence="2">Aminotransferase class I/classII large domain-containing protein</fullName>
    </recommendedName>
</protein>
<gene>
    <name evidence="3" type="ORF">IMSHALPRED_009151</name>
</gene>
<dbReference type="InterPro" id="IPR015421">
    <property type="entry name" value="PyrdxlP-dep_Trfase_major"/>
</dbReference>
<feature type="domain" description="Aminotransferase class I/classII large" evidence="2">
    <location>
        <begin position="29"/>
        <end position="273"/>
    </location>
</feature>
<dbReference type="SUPFAM" id="SSF53383">
    <property type="entry name" value="PLP-dependent transferases"/>
    <property type="match status" value="1"/>
</dbReference>
<dbReference type="PANTHER" id="PTHR43795:SF39">
    <property type="entry name" value="AMINOTRANSFERASE CLASS I_CLASSII DOMAIN-CONTAINING PROTEIN"/>
    <property type="match status" value="1"/>
</dbReference>
<comment type="caution">
    <text evidence="3">The sequence shown here is derived from an EMBL/GenBank/DDBJ whole genome shotgun (WGS) entry which is preliminary data.</text>
</comment>
<dbReference type="InterPro" id="IPR004839">
    <property type="entry name" value="Aminotransferase_I/II_large"/>
</dbReference>
<dbReference type="OrthoDB" id="7042322at2759"/>
<dbReference type="GO" id="GO:0006520">
    <property type="term" value="P:amino acid metabolic process"/>
    <property type="evidence" value="ECO:0007669"/>
    <property type="project" value="TreeGrafter"/>
</dbReference>
<evidence type="ECO:0000313" key="3">
    <source>
        <dbReference type="EMBL" id="CAF9910310.1"/>
    </source>
</evidence>
<organism evidence="3 4">
    <name type="scientific">Imshaugia aleurites</name>
    <dbReference type="NCBI Taxonomy" id="172621"/>
    <lineage>
        <taxon>Eukaryota</taxon>
        <taxon>Fungi</taxon>
        <taxon>Dikarya</taxon>
        <taxon>Ascomycota</taxon>
        <taxon>Pezizomycotina</taxon>
        <taxon>Lecanoromycetes</taxon>
        <taxon>OSLEUM clade</taxon>
        <taxon>Lecanoromycetidae</taxon>
        <taxon>Lecanorales</taxon>
        <taxon>Lecanorineae</taxon>
        <taxon>Parmeliaceae</taxon>
        <taxon>Imshaugia</taxon>
    </lineage>
</organism>
<keyword evidence="4" id="KW-1185">Reference proteome</keyword>
<evidence type="ECO:0000313" key="4">
    <source>
        <dbReference type="Proteomes" id="UP000664534"/>
    </source>
</evidence>
<sequence>MSEKLLAILPKVSGTHASSQTVTPPIDLSLAENLLLRDELLAFVQDAIANDLKPKDLSYPAGFGGDPALLRTLASFFNTYFKPSIPVESDHIITTSGAGNALDALLCSICEDGDSVLVPGPYWEGFGPYFKIHANVNISVVQTPTFENSLDFGAVDALKGAYATATDPSRIKALVLTNPHNPFGQCYPPEVLRELLRFCETSGLHFVSDEVYALSSFESTSVLPPFCSALSLLRNFPETDVEQRHHGKDIIDPARVHVVWSMSKDFGSSGIRMVCPSNAFVAPGNIWRS</sequence>
<dbReference type="InterPro" id="IPR050478">
    <property type="entry name" value="Ethylene_sulfur-biosynth"/>
</dbReference>
<dbReference type="EMBL" id="CAJPDT010000007">
    <property type="protein sequence ID" value="CAF9910310.1"/>
    <property type="molecule type" value="Genomic_DNA"/>
</dbReference>
<dbReference type="GO" id="GO:0030170">
    <property type="term" value="F:pyridoxal phosphate binding"/>
    <property type="evidence" value="ECO:0007669"/>
    <property type="project" value="InterPro"/>
</dbReference>
<evidence type="ECO:0000256" key="1">
    <source>
        <dbReference type="ARBA" id="ARBA00022898"/>
    </source>
</evidence>
<proteinExistence type="predicted"/>
<dbReference type="CDD" id="cd00609">
    <property type="entry name" value="AAT_like"/>
    <property type="match status" value="1"/>
</dbReference>
<accession>A0A8H3IBR6</accession>
<dbReference type="Gene3D" id="3.40.640.10">
    <property type="entry name" value="Type I PLP-dependent aspartate aminotransferase-like (Major domain)"/>
    <property type="match status" value="1"/>
</dbReference>
<dbReference type="PRINTS" id="PR00753">
    <property type="entry name" value="ACCSYNTHASE"/>
</dbReference>
<dbReference type="InterPro" id="IPR015424">
    <property type="entry name" value="PyrdxlP-dep_Trfase"/>
</dbReference>
<keyword evidence="1" id="KW-0663">Pyridoxal phosphate</keyword>
<dbReference type="GO" id="GO:0008483">
    <property type="term" value="F:transaminase activity"/>
    <property type="evidence" value="ECO:0007669"/>
    <property type="project" value="TreeGrafter"/>
</dbReference>
<name>A0A8H3IBR6_9LECA</name>
<dbReference type="PANTHER" id="PTHR43795">
    <property type="entry name" value="BIFUNCTIONAL ASPARTATE AMINOTRANSFERASE AND GLUTAMATE/ASPARTATE-PREPHENATE AMINOTRANSFERASE-RELATED"/>
    <property type="match status" value="1"/>
</dbReference>